<evidence type="ECO:0000313" key="2">
    <source>
        <dbReference type="EMBL" id="UXN69340.1"/>
    </source>
</evidence>
<evidence type="ECO:0000313" key="3">
    <source>
        <dbReference type="Proteomes" id="UP001061862"/>
    </source>
</evidence>
<keyword evidence="1" id="KW-0812">Transmembrane</keyword>
<proteinExistence type="predicted"/>
<dbReference type="RefSeq" id="WP_262167750.1">
    <property type="nucleotide sequence ID" value="NZ_CP104965.1"/>
</dbReference>
<evidence type="ECO:0000256" key="1">
    <source>
        <dbReference type="SAM" id="Phobius"/>
    </source>
</evidence>
<name>A0ABY6CB32_9HYPH</name>
<protein>
    <submittedName>
        <fullName evidence="2">Uncharacterized protein</fullName>
    </submittedName>
</protein>
<keyword evidence="1" id="KW-1133">Transmembrane helix</keyword>
<reference evidence="2 3" key="1">
    <citation type="submission" date="2022-09" db="EMBL/GenBank/DDBJ databases">
        <title>Interaction between co-microsymbionts with complementary sets of symbiotic genes in legume-rhizobium systems.</title>
        <authorList>
            <person name="Safronova V."/>
            <person name="Sazanova A."/>
            <person name="Afonin A."/>
            <person name="Chirak E."/>
        </authorList>
    </citation>
    <scope>NUCLEOTIDE SEQUENCE [LARGE SCALE GENOMIC DNA]</scope>
    <source>
        <strain evidence="2 3">A18/4-1</strain>
    </source>
</reference>
<dbReference type="EMBL" id="CP104965">
    <property type="protein sequence ID" value="UXN69340.1"/>
    <property type="molecule type" value="Genomic_DNA"/>
</dbReference>
<feature type="transmembrane region" description="Helical" evidence="1">
    <location>
        <begin position="64"/>
        <end position="85"/>
    </location>
</feature>
<keyword evidence="1" id="KW-0472">Membrane</keyword>
<gene>
    <name evidence="2" type="ORF">N8A98_19240</name>
</gene>
<keyword evidence="3" id="KW-1185">Reference proteome</keyword>
<dbReference type="Proteomes" id="UP001061862">
    <property type="component" value="Chromosome"/>
</dbReference>
<organism evidence="2 3">
    <name type="scientific">Devosia neptuniae</name>
    <dbReference type="NCBI Taxonomy" id="191302"/>
    <lineage>
        <taxon>Bacteria</taxon>
        <taxon>Pseudomonadati</taxon>
        <taxon>Pseudomonadota</taxon>
        <taxon>Alphaproteobacteria</taxon>
        <taxon>Hyphomicrobiales</taxon>
        <taxon>Devosiaceae</taxon>
        <taxon>Devosia</taxon>
    </lineage>
</organism>
<accession>A0ABY6CB32</accession>
<sequence>MSILLGVIVLFAILSAVVAVVQAMAITRLAPASEQIGSFFPLGWWKFSKLDAKAGPQAAGPLAIYKRAVIAFLIFLVLGLVLSGWSANRPAPAESTTAFIQSNPEIPARRVAAMPGAPSLES</sequence>